<proteinExistence type="predicted"/>
<dbReference type="SUPFAM" id="SSF109854">
    <property type="entry name" value="DinB/YfiT-like putative metalloenzymes"/>
    <property type="match status" value="1"/>
</dbReference>
<dbReference type="EMBL" id="JBHULC010000004">
    <property type="protein sequence ID" value="MFD2520018.1"/>
    <property type="molecule type" value="Genomic_DNA"/>
</dbReference>
<name>A0ABW5J3C4_9BACT</name>
<dbReference type="InterPro" id="IPR024775">
    <property type="entry name" value="DinB-like"/>
</dbReference>
<dbReference type="Pfam" id="PF12867">
    <property type="entry name" value="DinB_2"/>
    <property type="match status" value="1"/>
</dbReference>
<dbReference type="InterPro" id="IPR034660">
    <property type="entry name" value="DinB/YfiT-like"/>
</dbReference>
<dbReference type="Gene3D" id="1.20.120.450">
    <property type="entry name" value="dinb family like domain"/>
    <property type="match status" value="1"/>
</dbReference>
<comment type="caution">
    <text evidence="2">The sequence shown here is derived from an EMBL/GenBank/DDBJ whole genome shotgun (WGS) entry which is preliminary data.</text>
</comment>
<evidence type="ECO:0000313" key="3">
    <source>
        <dbReference type="Proteomes" id="UP001597510"/>
    </source>
</evidence>
<reference evidence="3" key="1">
    <citation type="journal article" date="2019" name="Int. J. Syst. Evol. Microbiol.">
        <title>The Global Catalogue of Microorganisms (GCM) 10K type strain sequencing project: providing services to taxonomists for standard genome sequencing and annotation.</title>
        <authorList>
            <consortium name="The Broad Institute Genomics Platform"/>
            <consortium name="The Broad Institute Genome Sequencing Center for Infectious Disease"/>
            <person name="Wu L."/>
            <person name="Ma J."/>
        </authorList>
    </citation>
    <scope>NUCLEOTIDE SEQUENCE [LARGE SCALE GENOMIC DNA]</scope>
    <source>
        <strain evidence="3">KCTC 52344</strain>
    </source>
</reference>
<feature type="domain" description="DinB-like" evidence="1">
    <location>
        <begin position="11"/>
        <end position="155"/>
    </location>
</feature>
<dbReference type="RefSeq" id="WP_340235427.1">
    <property type="nucleotide sequence ID" value="NZ_JBBEWC010000004.1"/>
</dbReference>
<organism evidence="2 3">
    <name type="scientific">Emticicia soli</name>
    <dbReference type="NCBI Taxonomy" id="2027878"/>
    <lineage>
        <taxon>Bacteria</taxon>
        <taxon>Pseudomonadati</taxon>
        <taxon>Bacteroidota</taxon>
        <taxon>Cytophagia</taxon>
        <taxon>Cytophagales</taxon>
        <taxon>Leadbetterellaceae</taxon>
        <taxon>Emticicia</taxon>
    </lineage>
</organism>
<protein>
    <submittedName>
        <fullName evidence="2">DinB family protein</fullName>
    </submittedName>
</protein>
<evidence type="ECO:0000259" key="1">
    <source>
        <dbReference type="Pfam" id="PF12867"/>
    </source>
</evidence>
<sequence>MNELDLLVKQTESAYNWVNKLIDNITDEQWDIIPDGVDSNVSWQVGHLVISYYYHSVMVTVGHQMDILQQIPMKDYSALFHNTSAHQCVGKTKPQELRNHLKLIAQKSISTIQALSIEDLEKPLVPTPMPHPIAKTKFEAIDWNIKHTMWHCGQLGILKRIVHERYDFGLR</sequence>
<gene>
    <name evidence="2" type="ORF">ACFSR2_03920</name>
</gene>
<keyword evidence="3" id="KW-1185">Reference proteome</keyword>
<dbReference type="Proteomes" id="UP001597510">
    <property type="component" value="Unassembled WGS sequence"/>
</dbReference>
<evidence type="ECO:0000313" key="2">
    <source>
        <dbReference type="EMBL" id="MFD2520018.1"/>
    </source>
</evidence>
<accession>A0ABW5J3C4</accession>